<keyword evidence="1" id="KW-0560">Oxidoreductase</keyword>
<keyword evidence="4" id="KW-1185">Reference proteome</keyword>
<comment type="similarity">
    <text evidence="1">Belongs to the fatty acyl-CoA reductase family.</text>
</comment>
<dbReference type="PANTHER" id="PTHR11011:SF60">
    <property type="entry name" value="FATTY ACYL-COA REDUCTASE-RELATED"/>
    <property type="match status" value="1"/>
</dbReference>
<dbReference type="Proteomes" id="UP000250275">
    <property type="component" value="Unassembled WGS sequence"/>
</dbReference>
<accession>A0A310SAX4</accession>
<proteinExistence type="inferred from homology"/>
<keyword evidence="1" id="KW-0444">Lipid biosynthesis</keyword>
<dbReference type="GO" id="GO:0080019">
    <property type="term" value="F:alcohol-forming very long-chain fatty acyl-CoA reductase activity"/>
    <property type="evidence" value="ECO:0007669"/>
    <property type="project" value="InterPro"/>
</dbReference>
<dbReference type="InterPro" id="IPR026055">
    <property type="entry name" value="FAR"/>
</dbReference>
<feature type="domain" description="Thioester reductase (TE)" evidence="2">
    <location>
        <begin position="1"/>
        <end position="246"/>
    </location>
</feature>
<evidence type="ECO:0000313" key="3">
    <source>
        <dbReference type="EMBL" id="OAD52261.1"/>
    </source>
</evidence>
<sequence length="502" mass="58004">MIRQKKGKSVEERLKHFFKNDIFNKLREMNPNFMEKIEVIYGDLEKEDLGLSPEDRRRLVENVNIIIHNASMVHFVAKVSRILRTNVIATQKLLELARECRHLMAFVYVSTAYSHHYNQTIEEKFYPPPADLKLIKDLIRADEENAAGVTEEVVQSMVDKWINIYSFTKATTEDLVRNFARKTSLPCIVYRPSVVVGTYKEPIPWIGNKNGPVVLVMAVIEGYLHTLYWYENVNFDAIPADMTINSLLISIWDFVVYRKSNEPQVYNYGSSDWNPLNVFSGAVNIIDIAHKNPSTKAVCITSILFKLTKNYKLLSYFISSNWVIKADKLKEVQRRMNTADLKEFPCDLSSVNWDFQDSRVPRHEKSKKKGKAFKHAEGMERKIPMPNCSTLRPGCWKTVTGLPCSTTEQRTWHVFLADFQDSRVPRHEKSKKKGKAFKHAEGMERKIPMPNCSTLRPGCWKTVTGLPCSTTEQRTWHVFLACKSLNKLFIWALKPLQSEPFA</sequence>
<evidence type="ECO:0000256" key="1">
    <source>
        <dbReference type="RuleBase" id="RU363097"/>
    </source>
</evidence>
<dbReference type="EMBL" id="KQ775381">
    <property type="protein sequence ID" value="OAD52261.1"/>
    <property type="molecule type" value="Genomic_DNA"/>
</dbReference>
<dbReference type="Gene3D" id="3.40.50.720">
    <property type="entry name" value="NAD(P)-binding Rossmann-like Domain"/>
    <property type="match status" value="1"/>
</dbReference>
<dbReference type="EC" id="1.2.1.84" evidence="1"/>
<dbReference type="PANTHER" id="PTHR11011">
    <property type="entry name" value="MALE STERILITY PROTEIN 2-RELATED"/>
    <property type="match status" value="1"/>
</dbReference>
<reference evidence="3 4" key="1">
    <citation type="submission" date="2015-07" db="EMBL/GenBank/DDBJ databases">
        <title>The genome of Eufriesea mexicana.</title>
        <authorList>
            <person name="Pan H."/>
            <person name="Kapheim K."/>
        </authorList>
    </citation>
    <scope>NUCLEOTIDE SEQUENCE [LARGE SCALE GENOMIC DNA]</scope>
    <source>
        <strain evidence="3">0111107269</strain>
        <tissue evidence="3">Whole body</tissue>
    </source>
</reference>
<dbReference type="InterPro" id="IPR036291">
    <property type="entry name" value="NAD(P)-bd_dom_sf"/>
</dbReference>
<dbReference type="GO" id="GO:0102965">
    <property type="term" value="F:alcohol-forming long-chain fatty acyl-CoA reductase activity"/>
    <property type="evidence" value="ECO:0007669"/>
    <property type="project" value="UniProtKB-EC"/>
</dbReference>
<comment type="function">
    <text evidence="1">Catalyzes the reduction of fatty acyl-CoA to fatty alcohols.</text>
</comment>
<evidence type="ECO:0000259" key="2">
    <source>
        <dbReference type="Pfam" id="PF07993"/>
    </source>
</evidence>
<dbReference type="InterPro" id="IPR013120">
    <property type="entry name" value="FAR_NAD-bd"/>
</dbReference>
<keyword evidence="1" id="KW-0521">NADP</keyword>
<keyword evidence="1" id="KW-0443">Lipid metabolism</keyword>
<organism evidence="3 4">
    <name type="scientific">Eufriesea mexicana</name>
    <dbReference type="NCBI Taxonomy" id="516756"/>
    <lineage>
        <taxon>Eukaryota</taxon>
        <taxon>Metazoa</taxon>
        <taxon>Ecdysozoa</taxon>
        <taxon>Arthropoda</taxon>
        <taxon>Hexapoda</taxon>
        <taxon>Insecta</taxon>
        <taxon>Pterygota</taxon>
        <taxon>Neoptera</taxon>
        <taxon>Endopterygota</taxon>
        <taxon>Hymenoptera</taxon>
        <taxon>Apocrita</taxon>
        <taxon>Aculeata</taxon>
        <taxon>Apoidea</taxon>
        <taxon>Anthophila</taxon>
        <taxon>Apidae</taxon>
        <taxon>Eufriesea</taxon>
    </lineage>
</organism>
<comment type="catalytic activity">
    <reaction evidence="1">
        <text>a long-chain fatty acyl-CoA + 2 NADPH + 2 H(+) = a long-chain primary fatty alcohol + 2 NADP(+) + CoA</text>
        <dbReference type="Rhea" id="RHEA:52716"/>
        <dbReference type="ChEBI" id="CHEBI:15378"/>
        <dbReference type="ChEBI" id="CHEBI:57287"/>
        <dbReference type="ChEBI" id="CHEBI:57783"/>
        <dbReference type="ChEBI" id="CHEBI:58349"/>
        <dbReference type="ChEBI" id="CHEBI:77396"/>
        <dbReference type="ChEBI" id="CHEBI:83139"/>
        <dbReference type="EC" id="1.2.1.84"/>
    </reaction>
</comment>
<dbReference type="Pfam" id="PF07993">
    <property type="entry name" value="NAD_binding_4"/>
    <property type="match status" value="1"/>
</dbReference>
<dbReference type="CDD" id="cd05236">
    <property type="entry name" value="FAR-N_SDR_e"/>
    <property type="match status" value="1"/>
</dbReference>
<evidence type="ECO:0000313" key="4">
    <source>
        <dbReference type="Proteomes" id="UP000250275"/>
    </source>
</evidence>
<dbReference type="OrthoDB" id="429813at2759"/>
<name>A0A310SAX4_9HYME</name>
<dbReference type="SUPFAM" id="SSF51735">
    <property type="entry name" value="NAD(P)-binding Rossmann-fold domains"/>
    <property type="match status" value="1"/>
</dbReference>
<gene>
    <name evidence="3" type="ORF">WN48_02266</name>
</gene>
<dbReference type="AlphaFoldDB" id="A0A310SAX4"/>
<protein>
    <recommendedName>
        <fullName evidence="1">Fatty acyl-CoA reductase</fullName>
        <ecNumber evidence="1">1.2.1.84</ecNumber>
    </recommendedName>
</protein>
<dbReference type="GO" id="GO:0005777">
    <property type="term" value="C:peroxisome"/>
    <property type="evidence" value="ECO:0007669"/>
    <property type="project" value="TreeGrafter"/>
</dbReference>
<dbReference type="GO" id="GO:0035336">
    <property type="term" value="P:long-chain fatty-acyl-CoA metabolic process"/>
    <property type="evidence" value="ECO:0007669"/>
    <property type="project" value="TreeGrafter"/>
</dbReference>